<accession>A0A9W7G251</accession>
<comment type="caution">
    <text evidence="1">The sequence shown here is derived from an EMBL/GenBank/DDBJ whole genome shotgun (WGS) entry which is preliminary data.</text>
</comment>
<proteinExistence type="predicted"/>
<name>A0A9W7G251_9STRA</name>
<dbReference type="EMBL" id="BRYA01000669">
    <property type="protein sequence ID" value="GMI28826.1"/>
    <property type="molecule type" value="Genomic_DNA"/>
</dbReference>
<organism evidence="1 2">
    <name type="scientific">Triparma columacea</name>
    <dbReference type="NCBI Taxonomy" id="722753"/>
    <lineage>
        <taxon>Eukaryota</taxon>
        <taxon>Sar</taxon>
        <taxon>Stramenopiles</taxon>
        <taxon>Ochrophyta</taxon>
        <taxon>Bolidophyceae</taxon>
        <taxon>Parmales</taxon>
        <taxon>Triparmaceae</taxon>
        <taxon>Triparma</taxon>
    </lineage>
</organism>
<dbReference type="AlphaFoldDB" id="A0A9W7G251"/>
<sequence>MFWPGSSTSVWKGEDWGVWSGQRTIRVFRDRDLPEFKEGGDEGRIGEGITDEVKYVNELCSIGTNWDVVGGVDVEDVIRRVKEVYKRTPNVWGDVGRCGRGGVGCLEEFKALGAKDGEESTNEHLFEFTGPVGRRRRIRAFGKRLVFFDLLLRDGNVLQVKADDGILSDKLFNNVKMNATLLKAVLGIDGCNVRVKGYPRRATTKKPAGPDNVILVATGVKIMTPNPKREEVCKMASELNKPGVRKRRHGWYTKSGRFEVESIVCKWCGMNQVGWEEYDIHRREVHGIVRV</sequence>
<reference evidence="2" key="1">
    <citation type="journal article" date="2023" name="Commun. Biol.">
        <title>Genome analysis of Parmales, the sister group of diatoms, reveals the evolutionary specialization of diatoms from phago-mixotrophs to photoautotrophs.</title>
        <authorList>
            <person name="Ban H."/>
            <person name="Sato S."/>
            <person name="Yoshikawa S."/>
            <person name="Yamada K."/>
            <person name="Nakamura Y."/>
            <person name="Ichinomiya M."/>
            <person name="Sato N."/>
            <person name="Blanc-Mathieu R."/>
            <person name="Endo H."/>
            <person name="Kuwata A."/>
            <person name="Ogata H."/>
        </authorList>
    </citation>
    <scope>NUCLEOTIDE SEQUENCE [LARGE SCALE GENOMIC DNA]</scope>
</reference>
<dbReference type="OrthoDB" id="10357637at2759"/>
<dbReference type="Proteomes" id="UP001165065">
    <property type="component" value="Unassembled WGS sequence"/>
</dbReference>
<evidence type="ECO:0000313" key="1">
    <source>
        <dbReference type="EMBL" id="GMI28826.1"/>
    </source>
</evidence>
<evidence type="ECO:0000313" key="2">
    <source>
        <dbReference type="Proteomes" id="UP001165065"/>
    </source>
</evidence>
<gene>
    <name evidence="1" type="ORF">TrCOL_g2196</name>
</gene>
<keyword evidence="2" id="KW-1185">Reference proteome</keyword>
<protein>
    <submittedName>
        <fullName evidence="1">Uncharacterized protein</fullName>
    </submittedName>
</protein>